<keyword evidence="6" id="KW-1185">Reference proteome</keyword>
<gene>
    <name evidence="5" type="ORF">Tco025E_04706</name>
</gene>
<dbReference type="GO" id="GO:0031267">
    <property type="term" value="F:small GTPase binding"/>
    <property type="evidence" value="ECO:0007669"/>
    <property type="project" value="TreeGrafter"/>
</dbReference>
<comment type="caution">
    <text evidence="5">The sequence shown here is derived from an EMBL/GenBank/DDBJ whole genome shotgun (WGS) entry which is preliminary data.</text>
</comment>
<dbReference type="GeneID" id="40318317"/>
<keyword evidence="2" id="KW-0433">Leucine-rich repeat</keyword>
<keyword evidence="3" id="KW-0677">Repeat</keyword>
<dbReference type="GO" id="GO:0005634">
    <property type="term" value="C:nucleus"/>
    <property type="evidence" value="ECO:0007669"/>
    <property type="project" value="TreeGrafter"/>
</dbReference>
<dbReference type="SMART" id="SM00368">
    <property type="entry name" value="LRR_RI"/>
    <property type="match status" value="7"/>
</dbReference>
<keyword evidence="1" id="KW-0343">GTPase activation</keyword>
<protein>
    <submittedName>
        <fullName evidence="5">Putative leucine-rich repeat protein (LRRP)</fullName>
    </submittedName>
</protein>
<accession>A0A3R7P5L0</accession>
<dbReference type="AlphaFoldDB" id="A0A3R7P5L0"/>
<dbReference type="OrthoDB" id="120976at2759"/>
<dbReference type="PANTHER" id="PTHR24113:SF12">
    <property type="entry name" value="RAN GTPASE-ACTIVATING PROTEIN 1"/>
    <property type="match status" value="1"/>
</dbReference>
<evidence type="ECO:0000256" key="2">
    <source>
        <dbReference type="ARBA" id="ARBA00022614"/>
    </source>
</evidence>
<dbReference type="EMBL" id="MKKU01000252">
    <property type="protein sequence ID" value="RNF17796.1"/>
    <property type="molecule type" value="Genomic_DNA"/>
</dbReference>
<evidence type="ECO:0000256" key="4">
    <source>
        <dbReference type="SAM" id="MobiDB-lite"/>
    </source>
</evidence>
<dbReference type="SUPFAM" id="SSF52047">
    <property type="entry name" value="RNI-like"/>
    <property type="match status" value="1"/>
</dbReference>
<dbReference type="InterPro" id="IPR027038">
    <property type="entry name" value="RanGap"/>
</dbReference>
<dbReference type="GO" id="GO:0048471">
    <property type="term" value="C:perinuclear region of cytoplasm"/>
    <property type="evidence" value="ECO:0007669"/>
    <property type="project" value="TreeGrafter"/>
</dbReference>
<dbReference type="RefSeq" id="XP_029228262.1">
    <property type="nucleotide sequence ID" value="XM_029371614.1"/>
</dbReference>
<dbReference type="GO" id="GO:0005829">
    <property type="term" value="C:cytosol"/>
    <property type="evidence" value="ECO:0007669"/>
    <property type="project" value="TreeGrafter"/>
</dbReference>
<dbReference type="InterPro" id="IPR001611">
    <property type="entry name" value="Leu-rich_rpt"/>
</dbReference>
<dbReference type="InterPro" id="IPR032675">
    <property type="entry name" value="LRR_dom_sf"/>
</dbReference>
<dbReference type="GO" id="GO:0006913">
    <property type="term" value="P:nucleocytoplasmic transport"/>
    <property type="evidence" value="ECO:0007669"/>
    <property type="project" value="TreeGrafter"/>
</dbReference>
<reference evidence="5 6" key="1">
    <citation type="journal article" date="2018" name="BMC Genomics">
        <title>Genomic comparison of Trypanosoma conorhini and Trypanosoma rangeli to Trypanosoma cruzi strains of high and low virulence.</title>
        <authorList>
            <person name="Bradwell K.R."/>
            <person name="Koparde V.N."/>
            <person name="Matveyev A.V."/>
            <person name="Serrano M.G."/>
            <person name="Alves J.M."/>
            <person name="Parikh H."/>
            <person name="Huang B."/>
            <person name="Lee V."/>
            <person name="Espinosa-Alvarez O."/>
            <person name="Ortiz P.A."/>
            <person name="Costa-Martins A.G."/>
            <person name="Teixeira M.M."/>
            <person name="Buck G.A."/>
        </authorList>
    </citation>
    <scope>NUCLEOTIDE SEQUENCE [LARGE SCALE GENOMIC DNA]</scope>
    <source>
        <strain evidence="5 6">025E</strain>
    </source>
</reference>
<evidence type="ECO:0000256" key="1">
    <source>
        <dbReference type="ARBA" id="ARBA00022468"/>
    </source>
</evidence>
<dbReference type="PANTHER" id="PTHR24113">
    <property type="entry name" value="RAN GTPASE-ACTIVATING PROTEIN 1"/>
    <property type="match status" value="1"/>
</dbReference>
<dbReference type="Gene3D" id="3.80.10.10">
    <property type="entry name" value="Ribonuclease Inhibitor"/>
    <property type="match status" value="2"/>
</dbReference>
<sequence length="431" mass="46746">MDVNDVALRRCREILLEEGPCGDDAPAAAPPENPREEDKVLTGTGLLRGGLAEENILRAETLRMMGGEFDDYAAEYVASTVLPKTRMLRVVDLADTRITPVGLRTLLRALEQSPTEVLEQLSFRDMHLHAEACDLVCRVMLKHTARLRRLELERCHVDETAAQAVAEGIAKAGALVEARLAGNDFIPAFAIPLEEPRWLFFPPSLKLLDLSGNRIQTVHQRGLYVSLSRCAASLEELYLSRCCVTESALTGILRVGIHSSHSLRVLNVSSGRLLHTAGKVLCSFLTECSNLERLYARDNLIEADGAAHMALGIPCAKRLTVLGLGSCHLSGVGARVIAEAVNHSPSLRELDLSNNSVTDADVVDICAHGGDGSLQLSFLDLSDNPLSERCRPALEAMMGRNNVGTCTVLVRGTTLGSEFSYLQCGGSQDRL</sequence>
<proteinExistence type="predicted"/>
<feature type="region of interest" description="Disordered" evidence="4">
    <location>
        <begin position="19"/>
        <end position="38"/>
    </location>
</feature>
<evidence type="ECO:0000313" key="6">
    <source>
        <dbReference type="Proteomes" id="UP000284403"/>
    </source>
</evidence>
<name>A0A3R7P5L0_9TRYP</name>
<dbReference type="GO" id="GO:0005096">
    <property type="term" value="F:GTPase activator activity"/>
    <property type="evidence" value="ECO:0007669"/>
    <property type="project" value="UniProtKB-KW"/>
</dbReference>
<evidence type="ECO:0000256" key="3">
    <source>
        <dbReference type="ARBA" id="ARBA00022737"/>
    </source>
</evidence>
<dbReference type="Pfam" id="PF13516">
    <property type="entry name" value="LRR_6"/>
    <property type="match status" value="2"/>
</dbReference>
<evidence type="ECO:0000313" key="5">
    <source>
        <dbReference type="EMBL" id="RNF17796.1"/>
    </source>
</evidence>
<organism evidence="5 6">
    <name type="scientific">Trypanosoma conorhini</name>
    <dbReference type="NCBI Taxonomy" id="83891"/>
    <lineage>
        <taxon>Eukaryota</taxon>
        <taxon>Discoba</taxon>
        <taxon>Euglenozoa</taxon>
        <taxon>Kinetoplastea</taxon>
        <taxon>Metakinetoplastina</taxon>
        <taxon>Trypanosomatida</taxon>
        <taxon>Trypanosomatidae</taxon>
        <taxon>Trypanosoma</taxon>
    </lineage>
</organism>
<dbReference type="Proteomes" id="UP000284403">
    <property type="component" value="Unassembled WGS sequence"/>
</dbReference>